<evidence type="ECO:0000256" key="6">
    <source>
        <dbReference type="ARBA" id="ARBA00022840"/>
    </source>
</evidence>
<dbReference type="PROSITE" id="PS00108">
    <property type="entry name" value="PROTEIN_KINASE_ST"/>
    <property type="match status" value="1"/>
</dbReference>
<accession>A0A9W8DTT4</accession>
<dbReference type="EC" id="2.7.11.25" evidence="10"/>
<feature type="compositionally biased region" description="Polar residues" evidence="8">
    <location>
        <begin position="125"/>
        <end position="177"/>
    </location>
</feature>
<feature type="compositionally biased region" description="Basic and acidic residues" evidence="8">
    <location>
        <begin position="1375"/>
        <end position="1386"/>
    </location>
</feature>
<feature type="compositionally biased region" description="Polar residues" evidence="8">
    <location>
        <begin position="304"/>
        <end position="323"/>
    </location>
</feature>
<evidence type="ECO:0000256" key="1">
    <source>
        <dbReference type="ARBA" id="ARBA00006529"/>
    </source>
</evidence>
<evidence type="ECO:0000256" key="4">
    <source>
        <dbReference type="ARBA" id="ARBA00022741"/>
    </source>
</evidence>
<feature type="compositionally biased region" description="Polar residues" evidence="8">
    <location>
        <begin position="82"/>
        <end position="118"/>
    </location>
</feature>
<feature type="compositionally biased region" description="Basic and acidic residues" evidence="8">
    <location>
        <begin position="1676"/>
        <end position="1696"/>
    </location>
</feature>
<feature type="region of interest" description="Disordered" evidence="8">
    <location>
        <begin position="417"/>
        <end position="506"/>
    </location>
</feature>
<feature type="compositionally biased region" description="Basic residues" evidence="8">
    <location>
        <begin position="178"/>
        <end position="188"/>
    </location>
</feature>
<feature type="compositionally biased region" description="Polar residues" evidence="8">
    <location>
        <begin position="2020"/>
        <end position="2046"/>
    </location>
</feature>
<evidence type="ECO:0000259" key="9">
    <source>
        <dbReference type="PROSITE" id="PS50011"/>
    </source>
</evidence>
<feature type="compositionally biased region" description="Basic and acidic residues" evidence="8">
    <location>
        <begin position="935"/>
        <end position="945"/>
    </location>
</feature>
<evidence type="ECO:0000256" key="7">
    <source>
        <dbReference type="PROSITE-ProRule" id="PRU10141"/>
    </source>
</evidence>
<feature type="region of interest" description="Disordered" evidence="8">
    <location>
        <begin position="219"/>
        <end position="264"/>
    </location>
</feature>
<feature type="region of interest" description="Disordered" evidence="8">
    <location>
        <begin position="1182"/>
        <end position="1433"/>
    </location>
</feature>
<evidence type="ECO:0000313" key="10">
    <source>
        <dbReference type="EMBL" id="KAJ1918398.1"/>
    </source>
</evidence>
<feature type="compositionally biased region" description="Basic and acidic residues" evidence="8">
    <location>
        <begin position="424"/>
        <end position="440"/>
    </location>
</feature>
<dbReference type="InterPro" id="IPR017441">
    <property type="entry name" value="Protein_kinase_ATP_BS"/>
</dbReference>
<feature type="compositionally biased region" description="Low complexity" evidence="8">
    <location>
        <begin position="852"/>
        <end position="864"/>
    </location>
</feature>
<feature type="region of interest" description="Disordered" evidence="8">
    <location>
        <begin position="525"/>
        <end position="752"/>
    </location>
</feature>
<feature type="compositionally biased region" description="Acidic residues" evidence="8">
    <location>
        <begin position="965"/>
        <end position="976"/>
    </location>
</feature>
<feature type="compositionally biased region" description="Polar residues" evidence="8">
    <location>
        <begin position="1257"/>
        <end position="1290"/>
    </location>
</feature>
<feature type="region of interest" description="Disordered" evidence="8">
    <location>
        <begin position="1123"/>
        <end position="1164"/>
    </location>
</feature>
<dbReference type="InterPro" id="IPR011009">
    <property type="entry name" value="Kinase-like_dom_sf"/>
</dbReference>
<dbReference type="PROSITE" id="PS50011">
    <property type="entry name" value="PROTEIN_KINASE_DOM"/>
    <property type="match status" value="1"/>
</dbReference>
<feature type="compositionally biased region" description="Polar residues" evidence="8">
    <location>
        <begin position="1761"/>
        <end position="1778"/>
    </location>
</feature>
<dbReference type="SMART" id="SM00220">
    <property type="entry name" value="S_TKc"/>
    <property type="match status" value="1"/>
</dbReference>
<dbReference type="Gene3D" id="3.30.200.20">
    <property type="entry name" value="Phosphorylase Kinase, domain 1"/>
    <property type="match status" value="1"/>
</dbReference>
<feature type="domain" description="Protein kinase" evidence="9">
    <location>
        <begin position="2400"/>
        <end position="2669"/>
    </location>
</feature>
<reference evidence="10" key="1">
    <citation type="submission" date="2022-07" db="EMBL/GenBank/DDBJ databases">
        <title>Phylogenomic reconstructions and comparative analyses of Kickxellomycotina fungi.</title>
        <authorList>
            <person name="Reynolds N.K."/>
            <person name="Stajich J.E."/>
            <person name="Barry K."/>
            <person name="Grigoriev I.V."/>
            <person name="Crous P."/>
            <person name="Smith M.E."/>
        </authorList>
    </citation>
    <scope>NUCLEOTIDE SEQUENCE</scope>
    <source>
        <strain evidence="10">NBRC 100468</strain>
    </source>
</reference>
<feature type="binding site" evidence="7">
    <location>
        <position position="2429"/>
    </location>
    <ligand>
        <name>ATP</name>
        <dbReference type="ChEBI" id="CHEBI:30616"/>
    </ligand>
</feature>
<dbReference type="GO" id="GO:0005524">
    <property type="term" value="F:ATP binding"/>
    <property type="evidence" value="ECO:0007669"/>
    <property type="project" value="UniProtKB-UniRule"/>
</dbReference>
<feature type="compositionally biased region" description="Low complexity" evidence="8">
    <location>
        <begin position="1697"/>
        <end position="1707"/>
    </location>
</feature>
<feature type="region of interest" description="Disordered" evidence="8">
    <location>
        <begin position="80"/>
        <end position="200"/>
    </location>
</feature>
<feature type="compositionally biased region" description="Basic residues" evidence="8">
    <location>
        <begin position="1123"/>
        <end position="1134"/>
    </location>
</feature>
<sequence>MFQGITPTAFCNLTIRDLERMDIPNTKPSDHTRLIKAIRQLSFYSEGILFSSLDQGSGQPKYTINNLSNISKLSTIKDEPHTTTATDNSTPLSLQPPFSSTSSKRNSDVSSKPNSVISDQHVAGQKSNQGNSLEQPNLSLDTTSLPSNVGNTKASSKTTTPTCSESSRGYGSDQNRLNTRHSRARSKGRPGSFANAGCDGSEIGLAPIDTGYRSFNSSHVDKDEQRLLRPDGVATPTSARPSSTHRSYRNSAHADRDSLSSIRNSPIQLSSPSLWLQNGSPNYLHISTGGTLSHNAMPLLGPYHQSSATSSTNDASIRNQYQPRGSHDSTHPSSLSSKAQYQSNQQHIQSGEGFTAKTLSINTNLIHKNQTRRISATIPSATPTNSRPSAKSIFEPTFESNINSASLSFVLDDKSSVKSSRSKAGPDDGDKDQHQKESGPSKEPSSENLKPQPSRAKTAHGWGSGNEIASRTRLPKGYTNFKKGKPMTAIPVLPKNNRYRAPPEVRSKTSIASFINAKRSINAKLNETNGQSDTGSTSSMKRHIYGRNIKPKSTNARIGAYTDMSPGSQSLFAGSSTDVSRTPAPQDEIIPPVPEIKRPSTSAAVLTTQSNSGSLPDHSIPEMPSPPLLKTLAPKKALPPIPLKSKPSADMKSLEERPAPSLKDNIPSQQINIYNFKGYTSPKDKARHKFPQVSEDSPLEPDDPEKHNGNKGPKRGFGAIMDKIANLRSRSRSNSNPKKFNPVETSPLAKNNAKMDSVVEDIEPQMKAHAPLLPLQTYHQPEVSQKQESLKAEELKGISLVSPTLFKEEDLPYQQSRNSKVSTNTEATGWTSTMTDEHESASSDSDSENHDGSSSSTNTNSTNNSDDDDDNESGDANLDYDGPRRKFDSYMQPLPSSDMIKLRHQSFKDNIANNSKDEEDGSDIENEDSYGSDSSSDKEQDKDYLLDYTSLNQDLYQRLKHQDPPSEEDDGEDDADSVSPFPSMTSGPPSLDELQPRTYNSLDMSNISTTSLNNLSPNFSLFGSGLDIGKEFNTSLPSIIGGEIERKESVNNATKARVRFNLENRLQEEDTDSDYSSDDSSIKKHKDSKVSLAEFMKHADHIYEQQMIYREKANAQNKGKKIARLYPQKTRKSSFSKLASNPTTSMKVSKSAPTQSGTSKSKAQSSSTFKIIDFRYLGYGKHGENDQNVTKGSTSGNTGTSSPHTISGSANLGFPTGQRKNSHPFVDYSSLKGSPKGSAEELSQTSNSGNKGDDVLQSMSSAGSVKESSISPNPQNATKSGSNTWSSGSGKKSHPGITIKTDFSTNDKSLPTSFSKTRRPSDPNHRSEGLHISSMRRAPLRRPAISRRQGNHSYKYPSPRYNGPLSSTSQDDEREWMAHEKLDSKHLGSVSSLHSSAEKNHDDGDDNIVGSYHERSNGGEAGSGTLPHNYGEWSDQRVSDKKIQVYLEGENEPHIINISGALTGAGIYDKISRALNINARSPKVTIAVCEDKAPLRRILTDEELLMRCIHAASGRAIYFVIHGATPQDSNITLTSANPLTASDNDLVEITKENTRPSVAESVQEPLNSPEIIKNSQPTSDSSEPTHPGLYVDTSFFAKINSGPKTTSSSVVDSQLASVEIIRSPLKWDFSFSPIATAPLTDIKYTSTQQSSTKPKNSDQENIAVASDNKQLENNVSDEKADNDFNDHETQKRERSGTESSGSVSESSAPEKIVIELSALASATEIEEGNTDLNNYTIAGGYQSDTSRAEKDTQVEAQTLLNNPDVSSQNDISGSTSAVETPIPNKPQIRRTWTLMLLNKEITFSEDEEEIEDEVEDEESGDNKENNAQKDTEEASEPKVRQRLPSVRFEDKLEEAQKLDNPDDSDLSDSSDGSGGLIRKVSVYRQPDFVFDAPEIEGTIGSTSSSDDDDSSIDMAMNRQRNSTEGWKFMPGTRAASLRRKPTKTVPSRPTTDLIADNLDDYFPDHDLDRPIVQSVRVPADLISLSGISEKEASIFSNDEINVVLDEDESRMTPGQYPPENHQQNGKPDNINTMSQNSVAAPSTEQAETLKEDENKPLPQVPHNSTGFWNTDNPDKSNTKNFDFIPISRRKSLRMLMRESRILGPSRQQANELPPSARYQPKAQPQRPSHSSISTQQPRDRVPLPPPPPPIVTRLNRSLEERSAANVGRRLGVIMSAVPKDVKAIITPTSSESSYNYTSTGSPGNLVIPPIPPPASGNWSSTNDSWGPPDIKEPKTPTFLRRRSTKMWGGIPEEIRPKRRGIARIANASAAANPKPPPYGNGVSQDMHIVANDQGGTQQGVNHERISTASDLTTEQDIIRRALSLLQRPDHSPQDEQRIIDSAIKQGFQYSTTGTRKQFTEQQAIWDTGKGRHMRSDSLSSTAQALFSLYGPPSAPIKIQWLKGRQIGKGSFGQVFIALNVTNRELIAVKQIKVPSLGSIKSKTRKRNKDRIQKLYAEIELLKDFEHENIVQYLGFDITKSTMNIFLEYVSGGTVSSLTQQYGPLAEPVVHSFLQQILAGLEYLHSHNILHRDIKGANILVNEQGVCKISDFGISKKAHDDKQAYDRNTRASGVLRGSLYWMAPEVLSRDGYSAKVDVWSVGCMTIEMWTGKHPWPKYESLNIIYHLSHKHAPPLPSDLTKDGLDFCHCCLQAEPDDRWTATQLRNHTFAQTPKDYRFNDYYYTSD</sequence>
<feature type="compositionally biased region" description="Basic and acidic residues" evidence="8">
    <location>
        <begin position="1847"/>
        <end position="1860"/>
    </location>
</feature>
<feature type="compositionally biased region" description="Basic and acidic residues" evidence="8">
    <location>
        <begin position="647"/>
        <end position="658"/>
    </location>
</feature>
<dbReference type="CDD" id="cd06606">
    <property type="entry name" value="STKc_MAPKKK"/>
    <property type="match status" value="1"/>
</dbReference>
<feature type="compositionally biased region" description="Polar residues" evidence="8">
    <location>
        <begin position="2125"/>
        <end position="2136"/>
    </location>
</feature>
<feature type="region of interest" description="Disordered" evidence="8">
    <location>
        <begin position="2009"/>
        <end position="2082"/>
    </location>
</feature>
<dbReference type="Proteomes" id="UP001150538">
    <property type="component" value="Unassembled WGS sequence"/>
</dbReference>
<feature type="compositionally biased region" description="Acidic residues" evidence="8">
    <location>
        <begin position="1803"/>
        <end position="1819"/>
    </location>
</feature>
<name>A0A9W8DTT4_9FUNG</name>
<feature type="compositionally biased region" description="Polar residues" evidence="8">
    <location>
        <begin position="1241"/>
        <end position="1250"/>
    </location>
</feature>
<keyword evidence="4 7" id="KW-0547">Nucleotide-binding</keyword>
<dbReference type="EMBL" id="JANBPU010000046">
    <property type="protein sequence ID" value="KAJ1918398.1"/>
    <property type="molecule type" value="Genomic_DNA"/>
</dbReference>
<evidence type="ECO:0000313" key="11">
    <source>
        <dbReference type="Proteomes" id="UP001150538"/>
    </source>
</evidence>
<feature type="compositionally biased region" description="Polar residues" evidence="8">
    <location>
        <begin position="565"/>
        <end position="580"/>
    </location>
</feature>
<dbReference type="InterPro" id="IPR000719">
    <property type="entry name" value="Prot_kinase_dom"/>
</dbReference>
<feature type="region of interest" description="Disordered" evidence="8">
    <location>
        <begin position="303"/>
        <end position="348"/>
    </location>
</feature>
<dbReference type="PANTHER" id="PTHR11584:SF369">
    <property type="entry name" value="MITOGEN-ACTIVATED PROTEIN KINASE KINASE KINASE 19-RELATED"/>
    <property type="match status" value="1"/>
</dbReference>
<keyword evidence="6 7" id="KW-0067">ATP-binding</keyword>
<keyword evidence="3 10" id="KW-0808">Transferase</keyword>
<feature type="region of interest" description="Disordered" evidence="8">
    <location>
        <begin position="1552"/>
        <end position="1587"/>
    </location>
</feature>
<feature type="compositionally biased region" description="Polar residues" evidence="8">
    <location>
        <begin position="370"/>
        <end position="389"/>
    </location>
</feature>
<proteinExistence type="inferred from homology"/>
<dbReference type="InterPro" id="IPR008271">
    <property type="entry name" value="Ser/Thr_kinase_AS"/>
</dbReference>
<feature type="compositionally biased region" description="Polar residues" evidence="8">
    <location>
        <begin position="338"/>
        <end position="348"/>
    </location>
</feature>
<feature type="compositionally biased region" description="Polar residues" evidence="8">
    <location>
        <begin position="525"/>
        <end position="539"/>
    </location>
</feature>
<evidence type="ECO:0000256" key="3">
    <source>
        <dbReference type="ARBA" id="ARBA00022679"/>
    </source>
</evidence>
<feature type="region of interest" description="Disordered" evidence="8">
    <location>
        <begin position="1761"/>
        <end position="1783"/>
    </location>
</feature>
<feature type="compositionally biased region" description="Polar residues" evidence="8">
    <location>
        <begin position="2061"/>
        <end position="2071"/>
    </location>
</feature>
<dbReference type="Gene3D" id="1.10.510.10">
    <property type="entry name" value="Transferase(Phosphotransferase) domain 1"/>
    <property type="match status" value="1"/>
</dbReference>
<feature type="region of interest" description="Disordered" evidence="8">
    <location>
        <begin position="370"/>
        <end position="391"/>
    </location>
</feature>
<gene>
    <name evidence="10" type="primary">BCK1</name>
    <name evidence="10" type="ORF">H4219_002624</name>
</gene>
<feature type="compositionally biased region" description="Basic and acidic residues" evidence="8">
    <location>
        <begin position="835"/>
        <end position="851"/>
    </location>
</feature>
<evidence type="ECO:0000256" key="2">
    <source>
        <dbReference type="ARBA" id="ARBA00022527"/>
    </source>
</evidence>
<feature type="compositionally biased region" description="Polar residues" evidence="8">
    <location>
        <begin position="1573"/>
        <end position="1584"/>
    </location>
</feature>
<feature type="region of interest" description="Disordered" evidence="8">
    <location>
        <begin position="797"/>
        <end position="997"/>
    </location>
</feature>
<feature type="compositionally biased region" description="Polar residues" evidence="8">
    <location>
        <begin position="1135"/>
        <end position="1153"/>
    </location>
</feature>
<feature type="region of interest" description="Disordered" evidence="8">
    <location>
        <begin position="2216"/>
        <end position="2235"/>
    </location>
</feature>
<feature type="region of interest" description="Disordered" evidence="8">
    <location>
        <begin position="1803"/>
        <end position="1877"/>
    </location>
</feature>
<dbReference type="PROSITE" id="PS00107">
    <property type="entry name" value="PROTEIN_KINASE_ATP"/>
    <property type="match status" value="1"/>
</dbReference>
<evidence type="ECO:0000256" key="5">
    <source>
        <dbReference type="ARBA" id="ARBA00022777"/>
    </source>
</evidence>
<feature type="compositionally biased region" description="Low complexity" evidence="8">
    <location>
        <begin position="1190"/>
        <end position="1202"/>
    </location>
</feature>
<feature type="region of interest" description="Disordered" evidence="8">
    <location>
        <begin position="2101"/>
        <end position="2157"/>
    </location>
</feature>
<comment type="similarity">
    <text evidence="1">Belongs to the protein kinase superfamily. STE Ser/Thr protein kinase family. MAP kinase kinase kinase subfamily.</text>
</comment>
<keyword evidence="11" id="KW-1185">Reference proteome</keyword>
<feature type="compositionally biased region" description="Acidic residues" evidence="8">
    <location>
        <begin position="917"/>
        <end position="930"/>
    </location>
</feature>
<dbReference type="GO" id="GO:0004709">
    <property type="term" value="F:MAP kinase kinase kinase activity"/>
    <property type="evidence" value="ECO:0007669"/>
    <property type="project" value="UniProtKB-EC"/>
</dbReference>
<feature type="compositionally biased region" description="Polar residues" evidence="8">
    <location>
        <begin position="599"/>
        <end position="614"/>
    </location>
</feature>
<dbReference type="SUPFAM" id="SSF56112">
    <property type="entry name" value="Protein kinase-like (PK-like)"/>
    <property type="match status" value="1"/>
</dbReference>
<feature type="compositionally biased region" description="Basic and acidic residues" evidence="8">
    <location>
        <begin position="219"/>
        <end position="229"/>
    </location>
</feature>
<feature type="compositionally biased region" description="Low complexity" evidence="8">
    <location>
        <begin position="726"/>
        <end position="736"/>
    </location>
</feature>
<protein>
    <submittedName>
        <fullName evidence="10">Mitogen-activated protein kinase kinase kinase</fullName>
        <ecNumber evidence="10">2.7.11.25</ecNumber>
    </submittedName>
</protein>
<feature type="compositionally biased region" description="Low complexity" evidence="8">
    <location>
        <begin position="1154"/>
        <end position="1164"/>
    </location>
</feature>
<feature type="region of interest" description="Disordered" evidence="8">
    <location>
        <begin position="1665"/>
        <end position="1709"/>
    </location>
</feature>
<keyword evidence="5 10" id="KW-0418">Kinase</keyword>
<evidence type="ECO:0000256" key="8">
    <source>
        <dbReference type="SAM" id="MobiDB-lite"/>
    </source>
</evidence>
<feature type="compositionally biased region" description="Basic and acidic residues" evidence="8">
    <location>
        <begin position="1820"/>
        <end position="1839"/>
    </location>
</feature>
<dbReference type="OrthoDB" id="266718at2759"/>
<dbReference type="PANTHER" id="PTHR11584">
    <property type="entry name" value="SERINE/THREONINE PROTEIN KINASE"/>
    <property type="match status" value="1"/>
</dbReference>
<keyword evidence="2" id="KW-0723">Serine/threonine-protein kinase</keyword>
<feature type="compositionally biased region" description="Polar residues" evidence="8">
    <location>
        <begin position="813"/>
        <end position="834"/>
    </location>
</feature>
<feature type="compositionally biased region" description="Basic and acidic residues" evidence="8">
    <location>
        <begin position="1319"/>
        <end position="1329"/>
    </location>
</feature>
<dbReference type="Pfam" id="PF00069">
    <property type="entry name" value="Pkinase"/>
    <property type="match status" value="1"/>
</dbReference>
<feature type="compositionally biased region" description="Polar residues" evidence="8">
    <location>
        <begin position="1301"/>
        <end position="1315"/>
    </location>
</feature>
<organism evidence="10 11">
    <name type="scientific">Mycoemilia scoparia</name>
    <dbReference type="NCBI Taxonomy" id="417184"/>
    <lineage>
        <taxon>Eukaryota</taxon>
        <taxon>Fungi</taxon>
        <taxon>Fungi incertae sedis</taxon>
        <taxon>Zoopagomycota</taxon>
        <taxon>Kickxellomycotina</taxon>
        <taxon>Kickxellomycetes</taxon>
        <taxon>Kickxellales</taxon>
        <taxon>Kickxellaceae</taxon>
        <taxon>Mycoemilia</taxon>
    </lineage>
</organism>
<dbReference type="FunFam" id="3.30.200.20:FF:000387">
    <property type="entry name" value="Serine/threonine-protein kinase STE11"/>
    <property type="match status" value="1"/>
</dbReference>
<feature type="compositionally biased region" description="Polar residues" evidence="8">
    <location>
        <begin position="235"/>
        <end position="245"/>
    </location>
</feature>
<comment type="caution">
    <text evidence="10">The sequence shown here is derived from an EMBL/GenBank/DDBJ whole genome shotgun (WGS) entry which is preliminary data.</text>
</comment>